<dbReference type="InterPro" id="IPR000868">
    <property type="entry name" value="Isochorismatase-like_dom"/>
</dbReference>
<dbReference type="GO" id="GO:0016787">
    <property type="term" value="F:hydrolase activity"/>
    <property type="evidence" value="ECO:0007669"/>
    <property type="project" value="UniProtKB-KW"/>
</dbReference>
<keyword evidence="4" id="KW-1185">Reference proteome</keyword>
<dbReference type="PANTHER" id="PTHR43540">
    <property type="entry name" value="PEROXYUREIDOACRYLATE/UREIDOACRYLATE AMIDOHYDROLASE-RELATED"/>
    <property type="match status" value="1"/>
</dbReference>
<dbReference type="Gene3D" id="3.40.50.850">
    <property type="entry name" value="Isochorismatase-like"/>
    <property type="match status" value="1"/>
</dbReference>
<gene>
    <name evidence="3" type="ORF">IQ241_10775</name>
</gene>
<evidence type="ECO:0000313" key="4">
    <source>
        <dbReference type="Proteomes" id="UP000636505"/>
    </source>
</evidence>
<protein>
    <submittedName>
        <fullName evidence="3">Cysteine hydrolase</fullName>
    </submittedName>
</protein>
<dbReference type="EMBL" id="JADEXG010000021">
    <property type="protein sequence ID" value="MBE9077771.1"/>
    <property type="molecule type" value="Genomic_DNA"/>
</dbReference>
<dbReference type="InterPro" id="IPR036380">
    <property type="entry name" value="Isochorismatase-like_sf"/>
</dbReference>
<name>A0A8J7ACR4_9CYAN</name>
<keyword evidence="1 3" id="KW-0378">Hydrolase</keyword>
<dbReference type="InterPro" id="IPR050272">
    <property type="entry name" value="Isochorismatase-like_hydrls"/>
</dbReference>
<sequence>MVSAFDVSATALLIVDFQADNFDDGPLPIVGSAQVLPLAKKTLAAARAAGMPIIHTKEVHRKEMVDFGRELDGTEPVHCLESWPGTDFHSDFYPRDGEFTIAKRRYSAFFATDLDLLLRGLGVKMLVIMGSLTNVCIHYTAVDAHQHDYHFFVIEDCCMGSDWEAHWAALKSMEYLQRESRLIHQEFIEALSASSQAVAASASIPS</sequence>
<accession>A0A8J7ACR4</accession>
<dbReference type="CDD" id="cd00431">
    <property type="entry name" value="cysteine_hydrolases"/>
    <property type="match status" value="1"/>
</dbReference>
<dbReference type="RefSeq" id="WP_193906888.1">
    <property type="nucleotide sequence ID" value="NZ_JADEXG010000021.1"/>
</dbReference>
<dbReference type="Pfam" id="PF00857">
    <property type="entry name" value="Isochorismatase"/>
    <property type="match status" value="1"/>
</dbReference>
<evidence type="ECO:0000313" key="3">
    <source>
        <dbReference type="EMBL" id="MBE9077771.1"/>
    </source>
</evidence>
<feature type="domain" description="Isochorismatase-like" evidence="2">
    <location>
        <begin position="10"/>
        <end position="174"/>
    </location>
</feature>
<reference evidence="3" key="1">
    <citation type="submission" date="2020-10" db="EMBL/GenBank/DDBJ databases">
        <authorList>
            <person name="Castelo-Branco R."/>
            <person name="Eusebio N."/>
            <person name="Adriana R."/>
            <person name="Vieira A."/>
            <person name="Brugerolle De Fraissinette N."/>
            <person name="Rezende De Castro R."/>
            <person name="Schneider M.P."/>
            <person name="Vasconcelos V."/>
            <person name="Leao P.N."/>
        </authorList>
    </citation>
    <scope>NUCLEOTIDE SEQUENCE</scope>
    <source>
        <strain evidence="3">LEGE 07310</strain>
    </source>
</reference>
<proteinExistence type="predicted"/>
<dbReference type="PANTHER" id="PTHR43540:SF9">
    <property type="entry name" value="FAMILY HYDROLASE, PUTATIVE (AFU_ORTHOLOGUE AFUA_2G08700)-RELATED"/>
    <property type="match status" value="1"/>
</dbReference>
<comment type="caution">
    <text evidence="3">The sequence shown here is derived from an EMBL/GenBank/DDBJ whole genome shotgun (WGS) entry which is preliminary data.</text>
</comment>
<dbReference type="Proteomes" id="UP000636505">
    <property type="component" value="Unassembled WGS sequence"/>
</dbReference>
<dbReference type="AlphaFoldDB" id="A0A8J7ACR4"/>
<dbReference type="SUPFAM" id="SSF52499">
    <property type="entry name" value="Isochorismatase-like hydrolases"/>
    <property type="match status" value="1"/>
</dbReference>
<organism evidence="3 4">
    <name type="scientific">Vasconcelosia minhoensis LEGE 07310</name>
    <dbReference type="NCBI Taxonomy" id="915328"/>
    <lineage>
        <taxon>Bacteria</taxon>
        <taxon>Bacillati</taxon>
        <taxon>Cyanobacteriota</taxon>
        <taxon>Cyanophyceae</taxon>
        <taxon>Nodosilineales</taxon>
        <taxon>Cymatolegaceae</taxon>
        <taxon>Vasconcelosia</taxon>
        <taxon>Vasconcelosia minhoensis</taxon>
    </lineage>
</organism>
<evidence type="ECO:0000256" key="1">
    <source>
        <dbReference type="ARBA" id="ARBA00022801"/>
    </source>
</evidence>
<evidence type="ECO:0000259" key="2">
    <source>
        <dbReference type="Pfam" id="PF00857"/>
    </source>
</evidence>